<comment type="caution">
    <text evidence="1">The sequence shown here is derived from an EMBL/GenBank/DDBJ whole genome shotgun (WGS) entry which is preliminary data.</text>
</comment>
<reference evidence="1" key="1">
    <citation type="submission" date="2022-09" db="EMBL/GenBank/DDBJ databases">
        <title>Novosphingobium sp. Nov., a polycyclic aromatic hydrocarbon-degrading bacterium isolated form mangrove sediments in HongKong.</title>
        <authorList>
            <person name="Hu Z."/>
        </authorList>
    </citation>
    <scope>NUCLEOTIDE SEQUENCE</scope>
    <source>
        <strain evidence="1">HK4-1</strain>
    </source>
</reference>
<evidence type="ECO:0000313" key="2">
    <source>
        <dbReference type="Proteomes" id="UP001165583"/>
    </source>
</evidence>
<accession>A0ABT2I266</accession>
<sequence length="76" mass="8265">MDAEGYFIDWNGGLRSTRDPGVDVACEVDPVSRYVAVMSPKGALMHEATLYRTLEDVAKAGIKATLVPGAVRWDKP</sequence>
<keyword evidence="2" id="KW-1185">Reference proteome</keyword>
<dbReference type="Proteomes" id="UP001165583">
    <property type="component" value="Unassembled WGS sequence"/>
</dbReference>
<dbReference type="RefSeq" id="WP_260044477.1">
    <property type="nucleotide sequence ID" value="NZ_JANZXA010000002.1"/>
</dbReference>
<gene>
    <name evidence="1" type="ORF">NZK81_05020</name>
</gene>
<dbReference type="EMBL" id="JANZXA010000002">
    <property type="protein sequence ID" value="MCT2398897.1"/>
    <property type="molecule type" value="Genomic_DNA"/>
</dbReference>
<organism evidence="1 2">
    <name type="scientific">Novosphingobium mangrovi</name>
    <name type="common">ex Huang et al. 2023</name>
    <dbReference type="NCBI Taxonomy" id="2976432"/>
    <lineage>
        <taxon>Bacteria</taxon>
        <taxon>Pseudomonadati</taxon>
        <taxon>Pseudomonadota</taxon>
        <taxon>Alphaproteobacteria</taxon>
        <taxon>Sphingomonadales</taxon>
        <taxon>Sphingomonadaceae</taxon>
        <taxon>Novosphingobium</taxon>
    </lineage>
</organism>
<evidence type="ECO:0000313" key="1">
    <source>
        <dbReference type="EMBL" id="MCT2398897.1"/>
    </source>
</evidence>
<protein>
    <submittedName>
        <fullName evidence="1">Uncharacterized protein</fullName>
    </submittedName>
</protein>
<name>A0ABT2I266_9SPHN</name>
<proteinExistence type="predicted"/>